<comment type="caution">
    <text evidence="1">The sequence shown here is derived from an EMBL/GenBank/DDBJ whole genome shotgun (WGS) entry which is preliminary data.</text>
</comment>
<dbReference type="AlphaFoldDB" id="A0A3A9AYR0"/>
<keyword evidence="2" id="KW-1185">Reference proteome</keyword>
<dbReference type="EMBL" id="RAYQ01000005">
    <property type="protein sequence ID" value="RKI92316.1"/>
    <property type="molecule type" value="Genomic_DNA"/>
</dbReference>
<sequence length="105" mass="11999">MDMLYALMQTENLSDAGFIFTAWIIRSYAGMKVWKKSGILNLQCRGVIMRKPKMILSHITIGPAAPMMNKRKGKFSAEELHENFTEEIELKSGEITFTENFSAYT</sequence>
<dbReference type="RefSeq" id="WP_120467980.1">
    <property type="nucleotide sequence ID" value="NZ_RAYQ01000005.1"/>
</dbReference>
<gene>
    <name evidence="1" type="ORF">D7V94_06425</name>
</gene>
<name>A0A3A9AYR0_9FIRM</name>
<dbReference type="Proteomes" id="UP000280696">
    <property type="component" value="Unassembled WGS sequence"/>
</dbReference>
<protein>
    <submittedName>
        <fullName evidence="1">Uncharacterized protein</fullName>
    </submittedName>
</protein>
<reference evidence="1 2" key="1">
    <citation type="submission" date="2018-09" db="EMBL/GenBank/DDBJ databases">
        <title>Murine metabolic-syndrome-specific gut microbial biobank.</title>
        <authorList>
            <person name="Liu C."/>
        </authorList>
    </citation>
    <scope>NUCLEOTIDE SEQUENCE [LARGE SCALE GENOMIC DNA]</scope>
    <source>
        <strain evidence="1 2">0.1xD8-82</strain>
    </source>
</reference>
<evidence type="ECO:0000313" key="1">
    <source>
        <dbReference type="EMBL" id="RKI92316.1"/>
    </source>
</evidence>
<accession>A0A3A9AYR0</accession>
<organism evidence="1 2">
    <name type="scientific">Parablautia intestinalis</name>
    <dbReference type="NCBI Taxonomy" id="2320100"/>
    <lineage>
        <taxon>Bacteria</taxon>
        <taxon>Bacillati</taxon>
        <taxon>Bacillota</taxon>
        <taxon>Clostridia</taxon>
        <taxon>Lachnospirales</taxon>
        <taxon>Lachnospiraceae</taxon>
        <taxon>Parablautia</taxon>
    </lineage>
</organism>
<evidence type="ECO:0000313" key="2">
    <source>
        <dbReference type="Proteomes" id="UP000280696"/>
    </source>
</evidence>
<proteinExistence type="predicted"/>